<dbReference type="CDD" id="cd21037">
    <property type="entry name" value="MLKL_NTD"/>
    <property type="match status" value="1"/>
</dbReference>
<feature type="region of interest" description="Disordered" evidence="1">
    <location>
        <begin position="1"/>
        <end position="80"/>
    </location>
</feature>
<dbReference type="PANTHER" id="PTHR23257">
    <property type="entry name" value="SERINE-THREONINE PROTEIN KINASE"/>
    <property type="match status" value="1"/>
</dbReference>
<dbReference type="GO" id="GO:0004672">
    <property type="term" value="F:protein kinase activity"/>
    <property type="evidence" value="ECO:0007669"/>
    <property type="project" value="InterPro"/>
</dbReference>
<dbReference type="InterPro" id="IPR011009">
    <property type="entry name" value="Kinase-like_dom_sf"/>
</dbReference>
<feature type="domain" description="Protein kinase" evidence="2">
    <location>
        <begin position="303"/>
        <end position="592"/>
    </location>
</feature>
<keyword evidence="4" id="KW-1185">Reference proteome</keyword>
<feature type="compositionally biased region" description="Basic and acidic residues" evidence="1">
    <location>
        <begin position="70"/>
        <end position="80"/>
    </location>
</feature>
<accession>A0A9N9GBF9</accession>
<sequence length="798" mass="92023">MKQRFKQLTRREDGKPKTQDQNNFLMPSPNPQLGNSNNKNDQSKSDSSSFTSSTLTSSSLSFLEGPDNDSPIRDPKDPENKYIEGITLTTTFIEGATTKITDAVSTVLPAVANNELIKRFIPFVSDACEIILSIISIYKTAEHNKSICGAILDRVYAAEAAIKYLHIRRDQKTEFFNEKNIKVVENLMKCMKEMEKFCKEVSKVTGWKKYFNAKLIDQDFKELTSRFEMYMKTLHFVISVETNTQARKERKLIKQDIEKMEEYLKMINYNIFQAIEIQEANEAYKRHKNYDIKPSEPLNILNYELIQKIPKTKVELRKRNLDHQLFAFKLVPDAIPTSSNTTETQQETAEMQKDRLLNEDISLQIEILKKLKSSPNIVIFVGFTNGIIDGDFCRYLVTEWLEYGSLKEFYTKHKELMTTAKKLEFATDIARGLNFLTNVGILHHDVRSENIFVGKHKEAKIGNFGLSKEAINKTKQIKAGIHNIRYMAPEMLDTTTSKDIRKKNVSYNYKCEVYSFGMLLWEIAELNIPYYDIESDIVAIRDRAQNEKNRARFSNQTNVPMKYQELTHKAVRTNAKDRPNFTDLFVSLEKLYEHYTNSISSEGNSSINSNISKSPEEDSEEDDISSAKTVEDALKEHMSEHGNKKLAWKLFQEHASNGNMIAKYWVGFYLYYNYPMPVDQTLETESMRNDRYTRAAQLFKEVADSLCPQNGAAQFQYGNCLYNGDGVAKDRKSAFEYYLKASDNANPFAMFKVANYYNKGKYIPTNKELGLKYSVEAERKAHAYAYPKPSVQTEQSEN</sequence>
<name>A0A9N9GBF9_9GLOM</name>
<comment type="caution">
    <text evidence="3">The sequence shown here is derived from an EMBL/GenBank/DDBJ whole genome shotgun (WGS) entry which is preliminary data.</text>
</comment>
<dbReference type="Pfam" id="PF08238">
    <property type="entry name" value="Sel1"/>
    <property type="match status" value="2"/>
</dbReference>
<dbReference type="InterPro" id="IPR001245">
    <property type="entry name" value="Ser-Thr/Tyr_kinase_cat_dom"/>
</dbReference>
<feature type="compositionally biased region" description="Low complexity" evidence="1">
    <location>
        <begin position="36"/>
        <end position="63"/>
    </location>
</feature>
<reference evidence="3" key="1">
    <citation type="submission" date="2021-06" db="EMBL/GenBank/DDBJ databases">
        <authorList>
            <person name="Kallberg Y."/>
            <person name="Tangrot J."/>
            <person name="Rosling A."/>
        </authorList>
    </citation>
    <scope>NUCLEOTIDE SEQUENCE</scope>
    <source>
        <strain evidence="3">CL551</strain>
    </source>
</reference>
<feature type="compositionally biased region" description="Polar residues" evidence="1">
    <location>
        <begin position="19"/>
        <end position="35"/>
    </location>
</feature>
<dbReference type="Gene3D" id="1.10.510.10">
    <property type="entry name" value="Transferase(Phosphotransferase) domain 1"/>
    <property type="match status" value="1"/>
</dbReference>
<dbReference type="InterPro" id="IPR008266">
    <property type="entry name" value="Tyr_kinase_AS"/>
</dbReference>
<evidence type="ECO:0000313" key="3">
    <source>
        <dbReference type="EMBL" id="CAG8595138.1"/>
    </source>
</evidence>
<dbReference type="Proteomes" id="UP000789342">
    <property type="component" value="Unassembled WGS sequence"/>
</dbReference>
<dbReference type="InterPro" id="IPR011990">
    <property type="entry name" value="TPR-like_helical_dom_sf"/>
</dbReference>
<feature type="region of interest" description="Disordered" evidence="1">
    <location>
        <begin position="600"/>
        <end position="626"/>
    </location>
</feature>
<dbReference type="GO" id="GO:0005524">
    <property type="term" value="F:ATP binding"/>
    <property type="evidence" value="ECO:0007669"/>
    <property type="project" value="InterPro"/>
</dbReference>
<protein>
    <submittedName>
        <fullName evidence="3">16343_t:CDS:1</fullName>
    </submittedName>
</protein>
<dbReference type="Gene3D" id="1.25.40.10">
    <property type="entry name" value="Tetratricopeptide repeat domain"/>
    <property type="match status" value="1"/>
</dbReference>
<feature type="compositionally biased region" description="Low complexity" evidence="1">
    <location>
        <begin position="600"/>
        <end position="613"/>
    </location>
</feature>
<dbReference type="Pfam" id="PF07714">
    <property type="entry name" value="PK_Tyr_Ser-Thr"/>
    <property type="match status" value="1"/>
</dbReference>
<dbReference type="GO" id="GO:0005737">
    <property type="term" value="C:cytoplasm"/>
    <property type="evidence" value="ECO:0007669"/>
    <property type="project" value="TreeGrafter"/>
</dbReference>
<dbReference type="InterPro" id="IPR006597">
    <property type="entry name" value="Sel1-like"/>
</dbReference>
<dbReference type="InterPro" id="IPR050167">
    <property type="entry name" value="Ser_Thr_protein_kinase"/>
</dbReference>
<dbReference type="PROSITE" id="PS00109">
    <property type="entry name" value="PROTEIN_KINASE_TYR"/>
    <property type="match status" value="1"/>
</dbReference>
<dbReference type="InterPro" id="IPR000719">
    <property type="entry name" value="Prot_kinase_dom"/>
</dbReference>
<dbReference type="SUPFAM" id="SSF81901">
    <property type="entry name" value="HCP-like"/>
    <property type="match status" value="1"/>
</dbReference>
<dbReference type="SMART" id="SM00671">
    <property type="entry name" value="SEL1"/>
    <property type="match status" value="2"/>
</dbReference>
<gene>
    <name evidence="3" type="ORF">AMORRO_LOCUS7526</name>
</gene>
<evidence type="ECO:0000259" key="2">
    <source>
        <dbReference type="PROSITE" id="PS50011"/>
    </source>
</evidence>
<dbReference type="OrthoDB" id="2384430at2759"/>
<dbReference type="InterPro" id="IPR059179">
    <property type="entry name" value="MLKL-like_MCAfunc"/>
</dbReference>
<dbReference type="EMBL" id="CAJVPV010005731">
    <property type="protein sequence ID" value="CAG8595138.1"/>
    <property type="molecule type" value="Genomic_DNA"/>
</dbReference>
<dbReference type="SUPFAM" id="SSF56112">
    <property type="entry name" value="Protein kinase-like (PK-like)"/>
    <property type="match status" value="1"/>
</dbReference>
<dbReference type="PROSITE" id="PS50011">
    <property type="entry name" value="PROTEIN_KINASE_DOM"/>
    <property type="match status" value="1"/>
</dbReference>
<evidence type="ECO:0000313" key="4">
    <source>
        <dbReference type="Proteomes" id="UP000789342"/>
    </source>
</evidence>
<dbReference type="GO" id="GO:0007166">
    <property type="term" value="P:cell surface receptor signaling pathway"/>
    <property type="evidence" value="ECO:0007669"/>
    <property type="project" value="InterPro"/>
</dbReference>
<evidence type="ECO:0000256" key="1">
    <source>
        <dbReference type="SAM" id="MobiDB-lite"/>
    </source>
</evidence>
<proteinExistence type="predicted"/>
<dbReference type="Gene3D" id="1.20.930.20">
    <property type="entry name" value="Adaptor protein Cbl, N-terminal domain"/>
    <property type="match status" value="1"/>
</dbReference>
<feature type="compositionally biased region" description="Basic and acidic residues" evidence="1">
    <location>
        <begin position="9"/>
        <end position="18"/>
    </location>
</feature>
<organism evidence="3 4">
    <name type="scientific">Acaulospora morrowiae</name>
    <dbReference type="NCBI Taxonomy" id="94023"/>
    <lineage>
        <taxon>Eukaryota</taxon>
        <taxon>Fungi</taxon>
        <taxon>Fungi incertae sedis</taxon>
        <taxon>Mucoromycota</taxon>
        <taxon>Glomeromycotina</taxon>
        <taxon>Glomeromycetes</taxon>
        <taxon>Diversisporales</taxon>
        <taxon>Acaulosporaceae</taxon>
        <taxon>Acaulospora</taxon>
    </lineage>
</organism>
<dbReference type="AlphaFoldDB" id="A0A9N9GBF9"/>
<dbReference type="InterPro" id="IPR036537">
    <property type="entry name" value="Adaptor_Cbl_N_dom_sf"/>
</dbReference>